<dbReference type="InterPro" id="IPR013264">
    <property type="entry name" value="DNAG_N"/>
</dbReference>
<dbReference type="InterPro" id="IPR030846">
    <property type="entry name" value="DnaG_bac"/>
</dbReference>
<feature type="domain" description="Toprim" evidence="14">
    <location>
        <begin position="256"/>
        <end position="351"/>
    </location>
</feature>
<comment type="domain">
    <text evidence="12">Contains an N-terminal zinc-binding domain, a central core domain that contains the primase activity, and a C-terminal DnaB-binding domain.</text>
</comment>
<dbReference type="SMART" id="SM00766">
    <property type="entry name" value="DnaG_DnaB_bind"/>
    <property type="match status" value="1"/>
</dbReference>
<dbReference type="FunFam" id="3.90.980.10:FF:000001">
    <property type="entry name" value="DNA primase"/>
    <property type="match status" value="1"/>
</dbReference>
<evidence type="ECO:0000313" key="15">
    <source>
        <dbReference type="EMBL" id="NEV61374.1"/>
    </source>
</evidence>
<dbReference type="PANTHER" id="PTHR30313:SF2">
    <property type="entry name" value="DNA PRIMASE"/>
    <property type="match status" value="1"/>
</dbReference>
<dbReference type="Pfam" id="PF13155">
    <property type="entry name" value="Toprim_2"/>
    <property type="match status" value="1"/>
</dbReference>
<sequence>MAGKIPSEFIDDLLARSDIVEVVGSRIQLRKAGKDYQARCPFHDEKTPSFTVSPDKQFYHCFGCGAHGTAIGFLMEHDHLAFPEAVEELALRAGMQVPTRSEQFVKTPTQAPLYALVEKAAALYRRQLREHPQANRAVEYLKQRGVSGEIAGDFGLGYAPPGWSFLLERLGRGPGEQARLLECGLIAEQDGRRYDRFRDRIVFPIRDRRGRVIGFGGRLLGEGKPKYLNSPETPIFHKGRELYGLFEALRSNRKLASLVIVEGYMDVIALAQFGLTSAVATLGTATTADHLKQLLKTAPEIVFCFDGDRAGRDAAWKALQIALPLASGHQLIRFLFLPEGEDPDTLVRRLGRDGFTALMASAQSLSDFLFDRLAEHGDMASSDGRKRVASQAQELASEMPAGIYRDLALERIAMLKGVSPGASARPRSRRPGRSARQSLPAPLSLVAKAIALLLDNPRLGPIVSQQDATWRRSTSPGADVLRPLVDMLLERPEITKAALLERWRDHPHFGYLQQISVHPYLSDIAEGDLEAELIGAIDRLSAETRKLEWRQAFNQRSVMEWSVEERARVQRQGDSAREPGDETP</sequence>
<evidence type="ECO:0000256" key="11">
    <source>
        <dbReference type="ARBA" id="ARBA00023163"/>
    </source>
</evidence>
<dbReference type="Pfam" id="PF10410">
    <property type="entry name" value="DnaB_bind"/>
    <property type="match status" value="1"/>
</dbReference>
<dbReference type="EC" id="2.7.7.101" evidence="12"/>
<dbReference type="InterPro" id="IPR036977">
    <property type="entry name" value="DNA_primase_Znf_CHC2"/>
</dbReference>
<dbReference type="InterPro" id="IPR034151">
    <property type="entry name" value="TOPRIM_DnaG_bac"/>
</dbReference>
<dbReference type="Pfam" id="PF01807">
    <property type="entry name" value="Zn_ribbon_DnaG"/>
    <property type="match status" value="1"/>
</dbReference>
<dbReference type="GO" id="GO:0003899">
    <property type="term" value="F:DNA-directed RNA polymerase activity"/>
    <property type="evidence" value="ECO:0007669"/>
    <property type="project" value="UniProtKB-UniRule"/>
</dbReference>
<keyword evidence="5 12" id="KW-0235">DNA replication</keyword>
<evidence type="ECO:0000256" key="7">
    <source>
        <dbReference type="ARBA" id="ARBA00022771"/>
    </source>
</evidence>
<evidence type="ECO:0000259" key="14">
    <source>
        <dbReference type="PROSITE" id="PS50880"/>
    </source>
</evidence>
<dbReference type="Gene3D" id="3.90.580.10">
    <property type="entry name" value="Zinc finger, CHC2-type domain"/>
    <property type="match status" value="1"/>
</dbReference>
<evidence type="ECO:0000313" key="16">
    <source>
        <dbReference type="Proteomes" id="UP000483379"/>
    </source>
</evidence>
<feature type="compositionally biased region" description="Basic and acidic residues" evidence="13">
    <location>
        <begin position="574"/>
        <end position="584"/>
    </location>
</feature>
<dbReference type="Pfam" id="PF08275">
    <property type="entry name" value="DNAG_N"/>
    <property type="match status" value="1"/>
</dbReference>
<evidence type="ECO:0000256" key="1">
    <source>
        <dbReference type="ARBA" id="ARBA00022478"/>
    </source>
</evidence>
<reference evidence="15 16" key="1">
    <citation type="submission" date="2020-02" db="EMBL/GenBank/DDBJ databases">
        <title>Genome sequences of Thiorhodococcus mannitoliphagus and Thiorhodococcus minor, purple sulfur photosynthetic bacteria in the gammaproteobacterial family, Chromatiaceae.</title>
        <authorList>
            <person name="Aviles F.A."/>
            <person name="Meyer T.E."/>
            <person name="Kyndt J.A."/>
        </authorList>
    </citation>
    <scope>NUCLEOTIDE SEQUENCE [LARGE SCALE GENOMIC DNA]</scope>
    <source>
        <strain evidence="15 16">DSM 11518</strain>
    </source>
</reference>
<dbReference type="PROSITE" id="PS50880">
    <property type="entry name" value="TOPRIM"/>
    <property type="match status" value="1"/>
</dbReference>
<keyword evidence="11 12" id="KW-0804">Transcription</keyword>
<protein>
    <recommendedName>
        <fullName evidence="12">DNA primase</fullName>
        <ecNumber evidence="12">2.7.7.101</ecNumber>
    </recommendedName>
</protein>
<comment type="catalytic activity">
    <reaction evidence="12">
        <text>ssDNA + n NTP = ssDNA/pppN(pN)n-1 hybrid + (n-1) diphosphate.</text>
        <dbReference type="EC" id="2.7.7.101"/>
    </reaction>
</comment>
<dbReference type="FunFam" id="3.90.580.10:FF:000001">
    <property type="entry name" value="DNA primase"/>
    <property type="match status" value="1"/>
</dbReference>
<dbReference type="InterPro" id="IPR037068">
    <property type="entry name" value="DNA_primase_core_N_sf"/>
</dbReference>
<dbReference type="InterPro" id="IPR019475">
    <property type="entry name" value="DNA_primase_DnaB-bd"/>
</dbReference>
<keyword evidence="10 12" id="KW-0238">DNA-binding</keyword>
<evidence type="ECO:0000256" key="2">
    <source>
        <dbReference type="ARBA" id="ARBA00022515"/>
    </source>
</evidence>
<dbReference type="SMART" id="SM00493">
    <property type="entry name" value="TOPRIM"/>
    <property type="match status" value="1"/>
</dbReference>
<keyword evidence="1 12" id="KW-0240">DNA-directed RNA polymerase</keyword>
<dbReference type="GO" id="GO:1990077">
    <property type="term" value="C:primosome complex"/>
    <property type="evidence" value="ECO:0007669"/>
    <property type="project" value="UniProtKB-KW"/>
</dbReference>
<dbReference type="InterPro" id="IPR013173">
    <property type="entry name" value="DNA_primase_DnaG_DnaB-bd_dom"/>
</dbReference>
<keyword evidence="3 12" id="KW-0808">Transferase</keyword>
<keyword evidence="7 12" id="KW-0863">Zinc-finger</keyword>
<dbReference type="SUPFAM" id="SSF57783">
    <property type="entry name" value="Zinc beta-ribbon"/>
    <property type="match status" value="1"/>
</dbReference>
<dbReference type="GO" id="GO:0008270">
    <property type="term" value="F:zinc ion binding"/>
    <property type="evidence" value="ECO:0007669"/>
    <property type="project" value="UniProtKB-UniRule"/>
</dbReference>
<dbReference type="Proteomes" id="UP000483379">
    <property type="component" value="Unassembled WGS sequence"/>
</dbReference>
<evidence type="ECO:0000256" key="13">
    <source>
        <dbReference type="SAM" id="MobiDB-lite"/>
    </source>
</evidence>
<evidence type="ECO:0000256" key="10">
    <source>
        <dbReference type="ARBA" id="ARBA00023125"/>
    </source>
</evidence>
<dbReference type="NCBIfam" id="TIGR01391">
    <property type="entry name" value="dnaG"/>
    <property type="match status" value="1"/>
</dbReference>
<evidence type="ECO:0000256" key="12">
    <source>
        <dbReference type="HAMAP-Rule" id="MF_00974"/>
    </source>
</evidence>
<keyword evidence="8 12" id="KW-0862">Zinc</keyword>
<dbReference type="InterPro" id="IPR006295">
    <property type="entry name" value="DNA_primase_DnaG"/>
</dbReference>
<dbReference type="Gene3D" id="1.10.860.10">
    <property type="entry name" value="DNAb Helicase, Chain A"/>
    <property type="match status" value="1"/>
</dbReference>
<comment type="function">
    <text evidence="12">RNA polymerase that catalyzes the synthesis of short RNA molecules used as primers for DNA polymerase during DNA replication.</text>
</comment>
<dbReference type="SUPFAM" id="SSF117023">
    <property type="entry name" value="DNA primase DnaG, C-terminal domain"/>
    <property type="match status" value="1"/>
</dbReference>
<dbReference type="FunFam" id="3.40.1360.10:FF:000002">
    <property type="entry name" value="DNA primase"/>
    <property type="match status" value="1"/>
</dbReference>
<dbReference type="Pfam" id="PF08278">
    <property type="entry name" value="DnaG_DnaB_bind"/>
    <property type="match status" value="1"/>
</dbReference>
<dbReference type="HAMAP" id="MF_00974">
    <property type="entry name" value="DNA_primase_DnaG"/>
    <property type="match status" value="1"/>
</dbReference>
<dbReference type="InterPro" id="IPR050219">
    <property type="entry name" value="DnaG_primase"/>
</dbReference>
<dbReference type="GO" id="GO:0006269">
    <property type="term" value="P:DNA replication, synthesis of primer"/>
    <property type="evidence" value="ECO:0007669"/>
    <property type="project" value="UniProtKB-UniRule"/>
</dbReference>
<evidence type="ECO:0000256" key="6">
    <source>
        <dbReference type="ARBA" id="ARBA00022723"/>
    </source>
</evidence>
<accession>A0A6M0JWB7</accession>
<dbReference type="RefSeq" id="WP_164451532.1">
    <property type="nucleotide sequence ID" value="NZ_JAAIJQ010000011.1"/>
</dbReference>
<dbReference type="Gene3D" id="1.20.50.20">
    <property type="entry name" value="DnaG, RNA polymerase domain, helical bundle"/>
    <property type="match status" value="1"/>
</dbReference>
<dbReference type="CDD" id="cd03364">
    <property type="entry name" value="TOPRIM_DnaG_primases"/>
    <property type="match status" value="1"/>
</dbReference>
<comment type="subunit">
    <text evidence="12">Monomer. Interacts with DnaB.</text>
</comment>
<keyword evidence="9" id="KW-0460">Magnesium</keyword>
<evidence type="ECO:0000256" key="3">
    <source>
        <dbReference type="ARBA" id="ARBA00022679"/>
    </source>
</evidence>
<name>A0A6M0JWB7_9GAMM</name>
<comment type="caution">
    <text evidence="15">The sequence shown here is derived from an EMBL/GenBank/DDBJ whole genome shotgun (WGS) entry which is preliminary data.</text>
</comment>
<dbReference type="GO" id="GO:0000428">
    <property type="term" value="C:DNA-directed RNA polymerase complex"/>
    <property type="evidence" value="ECO:0007669"/>
    <property type="project" value="UniProtKB-KW"/>
</dbReference>
<feature type="zinc finger region" description="CHC2-type" evidence="12">
    <location>
        <begin position="40"/>
        <end position="64"/>
    </location>
</feature>
<dbReference type="PANTHER" id="PTHR30313">
    <property type="entry name" value="DNA PRIMASE"/>
    <property type="match status" value="1"/>
</dbReference>
<comment type="similarity">
    <text evidence="12">Belongs to the DnaG primase family.</text>
</comment>
<dbReference type="InterPro" id="IPR006171">
    <property type="entry name" value="TOPRIM_dom"/>
</dbReference>
<dbReference type="GO" id="GO:0003677">
    <property type="term" value="F:DNA binding"/>
    <property type="evidence" value="ECO:0007669"/>
    <property type="project" value="UniProtKB-KW"/>
</dbReference>
<dbReference type="EMBL" id="JAAIJQ010000011">
    <property type="protein sequence ID" value="NEV61374.1"/>
    <property type="molecule type" value="Genomic_DNA"/>
</dbReference>
<proteinExistence type="inferred from homology"/>
<keyword evidence="6 12" id="KW-0479">Metal-binding</keyword>
<keyword evidence="2 12" id="KW-0639">Primosome</keyword>
<dbReference type="Gene3D" id="3.40.1360.10">
    <property type="match status" value="1"/>
</dbReference>
<keyword evidence="16" id="KW-1185">Reference proteome</keyword>
<dbReference type="AlphaFoldDB" id="A0A6M0JWB7"/>
<feature type="region of interest" description="Disordered" evidence="13">
    <location>
        <begin position="564"/>
        <end position="584"/>
    </location>
</feature>
<dbReference type="SMART" id="SM00400">
    <property type="entry name" value="ZnF_CHCC"/>
    <property type="match status" value="1"/>
</dbReference>
<organism evidence="15 16">
    <name type="scientific">Thiorhodococcus minor</name>
    <dbReference type="NCBI Taxonomy" id="57489"/>
    <lineage>
        <taxon>Bacteria</taxon>
        <taxon>Pseudomonadati</taxon>
        <taxon>Pseudomonadota</taxon>
        <taxon>Gammaproteobacteria</taxon>
        <taxon>Chromatiales</taxon>
        <taxon>Chromatiaceae</taxon>
        <taxon>Thiorhodococcus</taxon>
    </lineage>
</organism>
<evidence type="ECO:0000256" key="8">
    <source>
        <dbReference type="ARBA" id="ARBA00022833"/>
    </source>
</evidence>
<evidence type="ECO:0000256" key="5">
    <source>
        <dbReference type="ARBA" id="ARBA00022705"/>
    </source>
</evidence>
<gene>
    <name evidence="12" type="primary">dnaG</name>
    <name evidence="15" type="ORF">G3446_05585</name>
</gene>
<keyword evidence="4 12" id="KW-0548">Nucleotidyltransferase</keyword>
<evidence type="ECO:0000256" key="4">
    <source>
        <dbReference type="ARBA" id="ARBA00022695"/>
    </source>
</evidence>
<dbReference type="GO" id="GO:0005737">
    <property type="term" value="C:cytoplasm"/>
    <property type="evidence" value="ECO:0007669"/>
    <property type="project" value="TreeGrafter"/>
</dbReference>
<dbReference type="InterPro" id="IPR002694">
    <property type="entry name" value="Znf_CHC2"/>
</dbReference>
<dbReference type="Gene3D" id="3.90.980.10">
    <property type="entry name" value="DNA primase, catalytic core, N-terminal domain"/>
    <property type="match status" value="1"/>
</dbReference>
<comment type="cofactor">
    <cofactor evidence="12">
        <name>Zn(2+)</name>
        <dbReference type="ChEBI" id="CHEBI:29105"/>
    </cofactor>
    <text evidence="12">Binds 1 zinc ion per monomer.</text>
</comment>
<dbReference type="InterPro" id="IPR016136">
    <property type="entry name" value="DNA_helicase_N/primase_C"/>
</dbReference>
<dbReference type="SUPFAM" id="SSF56731">
    <property type="entry name" value="DNA primase core"/>
    <property type="match status" value="1"/>
</dbReference>
<evidence type="ECO:0000256" key="9">
    <source>
        <dbReference type="ARBA" id="ARBA00022842"/>
    </source>
</evidence>